<dbReference type="Proteomes" id="UP000264036">
    <property type="component" value="Unassembled WGS sequence"/>
</dbReference>
<proteinExistence type="predicted"/>
<dbReference type="SUPFAM" id="SSF46785">
    <property type="entry name" value="Winged helix' DNA-binding domain"/>
    <property type="match status" value="1"/>
</dbReference>
<organism evidence="4 5">
    <name type="scientific">Advenella kashmirensis</name>
    <dbReference type="NCBI Taxonomy" id="310575"/>
    <lineage>
        <taxon>Bacteria</taxon>
        <taxon>Pseudomonadati</taxon>
        <taxon>Pseudomonadota</taxon>
        <taxon>Betaproteobacteria</taxon>
        <taxon>Burkholderiales</taxon>
        <taxon>Alcaligenaceae</taxon>
    </lineage>
</organism>
<feature type="domain" description="HTH iclR-type" evidence="3">
    <location>
        <begin position="6"/>
        <end position="67"/>
    </location>
</feature>
<evidence type="ECO:0000313" key="5">
    <source>
        <dbReference type="Proteomes" id="UP000264036"/>
    </source>
</evidence>
<dbReference type="SMART" id="SM00346">
    <property type="entry name" value="HTH_ICLR"/>
    <property type="match status" value="1"/>
</dbReference>
<dbReference type="GO" id="GO:0003677">
    <property type="term" value="F:DNA binding"/>
    <property type="evidence" value="ECO:0007669"/>
    <property type="project" value="InterPro"/>
</dbReference>
<protein>
    <submittedName>
        <fullName evidence="4">IclR family transcriptional regulator</fullName>
    </submittedName>
</protein>
<dbReference type="GO" id="GO:0003700">
    <property type="term" value="F:DNA-binding transcription factor activity"/>
    <property type="evidence" value="ECO:0007669"/>
    <property type="project" value="TreeGrafter"/>
</dbReference>
<dbReference type="Gene3D" id="3.30.450.40">
    <property type="match status" value="2"/>
</dbReference>
<gene>
    <name evidence="4" type="ORF">DD666_00935</name>
</gene>
<evidence type="ECO:0000256" key="2">
    <source>
        <dbReference type="ARBA" id="ARBA00023163"/>
    </source>
</evidence>
<dbReference type="Pfam" id="PF09339">
    <property type="entry name" value="HTH_IclR"/>
    <property type="match status" value="1"/>
</dbReference>
<reference evidence="4 5" key="1">
    <citation type="journal article" date="2018" name="Nat. Biotechnol.">
        <title>A standardized bacterial taxonomy based on genome phylogeny substantially revises the tree of life.</title>
        <authorList>
            <person name="Parks D.H."/>
            <person name="Chuvochina M."/>
            <person name="Waite D.W."/>
            <person name="Rinke C."/>
            <person name="Skarshewski A."/>
            <person name="Chaumeil P.A."/>
            <person name="Hugenholtz P."/>
        </authorList>
    </citation>
    <scope>NUCLEOTIDE SEQUENCE [LARGE SCALE GENOMIC DNA]</scope>
    <source>
        <strain evidence="4">UBA10707</strain>
    </source>
</reference>
<name>A0A356LAL4_9BURK</name>
<dbReference type="SUPFAM" id="SSF55781">
    <property type="entry name" value="GAF domain-like"/>
    <property type="match status" value="1"/>
</dbReference>
<dbReference type="PROSITE" id="PS51077">
    <property type="entry name" value="HTH_ICLR"/>
    <property type="match status" value="1"/>
</dbReference>
<dbReference type="PANTHER" id="PTHR30136:SF39">
    <property type="entry name" value="TRANSCRIPTIONAL REGULATORY PROTEIN"/>
    <property type="match status" value="1"/>
</dbReference>
<keyword evidence="1" id="KW-0805">Transcription regulation</keyword>
<keyword evidence="2" id="KW-0804">Transcription</keyword>
<dbReference type="InterPro" id="IPR029016">
    <property type="entry name" value="GAF-like_dom_sf"/>
</dbReference>
<dbReference type="InterPro" id="IPR005471">
    <property type="entry name" value="Tscrpt_reg_IclR_N"/>
</dbReference>
<accession>A0A356LAL4</accession>
<dbReference type="Gene3D" id="1.10.10.10">
    <property type="entry name" value="Winged helix-like DNA-binding domain superfamily/Winged helix DNA-binding domain"/>
    <property type="match status" value="1"/>
</dbReference>
<sequence length="236" mass="26153">MSNDGVIAVERALSILDCFKPGEEKLSLAELAERLPLHKTTIFRLLNSLVRCNYAVRGNDGRYSPGPRLLFLGRVYQRSFDLSGAVMPVLEQLSRDTGESTAYYVEGAEIGTRLCLFRAQPHEGLHPNVLAGSVMTPDDSATGRVFKKWAQLQTLKDAPLPYFSSGVRDPYTSSWSVPIIGVEDFFSGSLTLAGPSERLRTVDARRFERILLKAASELSSRLGASKAFRQMMYDQA</sequence>
<evidence type="ECO:0000259" key="3">
    <source>
        <dbReference type="PROSITE" id="PS51077"/>
    </source>
</evidence>
<dbReference type="GO" id="GO:0045892">
    <property type="term" value="P:negative regulation of DNA-templated transcription"/>
    <property type="evidence" value="ECO:0007669"/>
    <property type="project" value="TreeGrafter"/>
</dbReference>
<dbReference type="EMBL" id="DOEK01000004">
    <property type="protein sequence ID" value="HBP27964.1"/>
    <property type="molecule type" value="Genomic_DNA"/>
</dbReference>
<comment type="caution">
    <text evidence="4">The sequence shown here is derived from an EMBL/GenBank/DDBJ whole genome shotgun (WGS) entry which is preliminary data.</text>
</comment>
<evidence type="ECO:0000313" key="4">
    <source>
        <dbReference type="EMBL" id="HBP27964.1"/>
    </source>
</evidence>
<dbReference type="PANTHER" id="PTHR30136">
    <property type="entry name" value="HELIX-TURN-HELIX TRANSCRIPTIONAL REGULATOR, ICLR FAMILY"/>
    <property type="match status" value="1"/>
</dbReference>
<dbReference type="InterPro" id="IPR036390">
    <property type="entry name" value="WH_DNA-bd_sf"/>
</dbReference>
<dbReference type="InterPro" id="IPR036388">
    <property type="entry name" value="WH-like_DNA-bd_sf"/>
</dbReference>
<dbReference type="AlphaFoldDB" id="A0A356LAL4"/>
<dbReference type="InterPro" id="IPR050707">
    <property type="entry name" value="HTH_MetabolicPath_Reg"/>
</dbReference>
<evidence type="ECO:0000256" key="1">
    <source>
        <dbReference type="ARBA" id="ARBA00023015"/>
    </source>
</evidence>